<evidence type="ECO:0000313" key="7">
    <source>
        <dbReference type="Proteomes" id="UP000799438"/>
    </source>
</evidence>
<dbReference type="GO" id="GO:0045333">
    <property type="term" value="P:cellular respiration"/>
    <property type="evidence" value="ECO:0007669"/>
    <property type="project" value="InterPro"/>
</dbReference>
<feature type="non-terminal residue" evidence="6">
    <location>
        <position position="207"/>
    </location>
</feature>
<protein>
    <recommendedName>
        <fullName evidence="5">Coenzyme Q-binding protein COQ10 START domain-containing protein</fullName>
    </recommendedName>
</protein>
<dbReference type="GO" id="GO:0005739">
    <property type="term" value="C:mitochondrion"/>
    <property type="evidence" value="ECO:0007669"/>
    <property type="project" value="TreeGrafter"/>
</dbReference>
<evidence type="ECO:0000256" key="1">
    <source>
        <dbReference type="ARBA" id="ARBA00006885"/>
    </source>
</evidence>
<evidence type="ECO:0000259" key="5">
    <source>
        <dbReference type="Pfam" id="PF03364"/>
    </source>
</evidence>
<reference evidence="6" key="1">
    <citation type="journal article" date="2020" name="Stud. Mycol.">
        <title>101 Dothideomycetes genomes: a test case for predicting lifestyles and emergence of pathogens.</title>
        <authorList>
            <person name="Haridas S."/>
            <person name="Albert R."/>
            <person name="Binder M."/>
            <person name="Bloem J."/>
            <person name="Labutti K."/>
            <person name="Salamov A."/>
            <person name="Andreopoulos B."/>
            <person name="Baker S."/>
            <person name="Barry K."/>
            <person name="Bills G."/>
            <person name="Bluhm B."/>
            <person name="Cannon C."/>
            <person name="Castanera R."/>
            <person name="Culley D."/>
            <person name="Daum C."/>
            <person name="Ezra D."/>
            <person name="Gonzalez J."/>
            <person name="Henrissat B."/>
            <person name="Kuo A."/>
            <person name="Liang C."/>
            <person name="Lipzen A."/>
            <person name="Lutzoni F."/>
            <person name="Magnuson J."/>
            <person name="Mondo S."/>
            <person name="Nolan M."/>
            <person name="Ohm R."/>
            <person name="Pangilinan J."/>
            <person name="Park H.-J."/>
            <person name="Ramirez L."/>
            <person name="Alfaro M."/>
            <person name="Sun H."/>
            <person name="Tritt A."/>
            <person name="Yoshinaga Y."/>
            <person name="Zwiers L.-H."/>
            <person name="Turgeon B."/>
            <person name="Goodwin S."/>
            <person name="Spatafora J."/>
            <person name="Crous P."/>
            <person name="Grigoriev I."/>
        </authorList>
    </citation>
    <scope>NUCLEOTIDE SEQUENCE</scope>
    <source>
        <strain evidence="6">CBS 121167</strain>
    </source>
</reference>
<accession>A0A6A6BBZ9</accession>
<dbReference type="Proteomes" id="UP000799438">
    <property type="component" value="Unassembled WGS sequence"/>
</dbReference>
<comment type="function">
    <text evidence="3">Required for the function of coenzyme Q in the respiratory chain. May serve as a chaperone or may be involved in the transport of Q6 from its site of synthesis to the catalytic sites of the respiratory complexes.</text>
</comment>
<proteinExistence type="inferred from homology"/>
<dbReference type="PANTHER" id="PTHR12901:SF10">
    <property type="entry name" value="COENZYME Q-BINDING PROTEIN COQ10, MITOCHONDRIAL"/>
    <property type="match status" value="1"/>
</dbReference>
<dbReference type="CDD" id="cd07813">
    <property type="entry name" value="COQ10p_like"/>
    <property type="match status" value="1"/>
</dbReference>
<dbReference type="InterPro" id="IPR023393">
    <property type="entry name" value="START-like_dom_sf"/>
</dbReference>
<dbReference type="SUPFAM" id="SSF55961">
    <property type="entry name" value="Bet v1-like"/>
    <property type="match status" value="1"/>
</dbReference>
<sequence length="207" mass="22166">QTLHATRTLPYATPAIYAIIADVPRYAAFVPYCQDSVVTRWSRPDGVTGARWPAEATLSVGWNALREDFASRIYCAPPRPEQSEGTGRAGEGETGEGVVEAVAGASRSRFSPAHVPHHDLQHERETGAPGTLLTHLLTRWSVKPVPTTSTTSSSSTAAQHSQVSLDIEFAFANPLYQAMSAAATPHVAGKMIEAFERRVEEVLGGGA</sequence>
<organism evidence="6 7">
    <name type="scientific">Aplosporella prunicola CBS 121167</name>
    <dbReference type="NCBI Taxonomy" id="1176127"/>
    <lineage>
        <taxon>Eukaryota</taxon>
        <taxon>Fungi</taxon>
        <taxon>Dikarya</taxon>
        <taxon>Ascomycota</taxon>
        <taxon>Pezizomycotina</taxon>
        <taxon>Dothideomycetes</taxon>
        <taxon>Dothideomycetes incertae sedis</taxon>
        <taxon>Botryosphaeriales</taxon>
        <taxon>Aplosporellaceae</taxon>
        <taxon>Aplosporella</taxon>
    </lineage>
</organism>
<dbReference type="InterPro" id="IPR044996">
    <property type="entry name" value="COQ10-like"/>
</dbReference>
<keyword evidence="7" id="KW-1185">Reference proteome</keyword>
<comment type="similarity">
    <text evidence="1">Belongs to the COQ10 family.</text>
</comment>
<name>A0A6A6BBZ9_9PEZI</name>
<feature type="non-terminal residue" evidence="6">
    <location>
        <position position="1"/>
    </location>
</feature>
<dbReference type="GeneID" id="54293421"/>
<evidence type="ECO:0000313" key="6">
    <source>
        <dbReference type="EMBL" id="KAF2141762.1"/>
    </source>
</evidence>
<dbReference type="RefSeq" id="XP_033397474.1">
    <property type="nucleotide sequence ID" value="XM_033535925.1"/>
</dbReference>
<dbReference type="Pfam" id="PF03364">
    <property type="entry name" value="Polyketide_cyc"/>
    <property type="match status" value="1"/>
</dbReference>
<dbReference type="InterPro" id="IPR005031">
    <property type="entry name" value="COQ10_START"/>
</dbReference>
<gene>
    <name evidence="6" type="ORF">K452DRAFT_194769</name>
</gene>
<evidence type="ECO:0000256" key="2">
    <source>
        <dbReference type="ARBA" id="ARBA00011814"/>
    </source>
</evidence>
<feature type="domain" description="Coenzyme Q-binding protein COQ10 START" evidence="5">
    <location>
        <begin position="11"/>
        <end position="92"/>
    </location>
</feature>
<comment type="subunit">
    <text evidence="2">Interacts with coenzyme Q.</text>
</comment>
<dbReference type="PANTHER" id="PTHR12901">
    <property type="entry name" value="SPERM PROTEIN HOMOLOG"/>
    <property type="match status" value="1"/>
</dbReference>
<dbReference type="Gene3D" id="3.30.530.20">
    <property type="match status" value="1"/>
</dbReference>
<dbReference type="EMBL" id="ML995486">
    <property type="protein sequence ID" value="KAF2141762.1"/>
    <property type="molecule type" value="Genomic_DNA"/>
</dbReference>
<dbReference type="GO" id="GO:0048039">
    <property type="term" value="F:ubiquinone binding"/>
    <property type="evidence" value="ECO:0007669"/>
    <property type="project" value="InterPro"/>
</dbReference>
<evidence type="ECO:0000256" key="3">
    <source>
        <dbReference type="ARBA" id="ARBA00024947"/>
    </source>
</evidence>
<feature type="region of interest" description="Disordered" evidence="4">
    <location>
        <begin position="76"/>
        <end position="95"/>
    </location>
</feature>
<dbReference type="AlphaFoldDB" id="A0A6A6BBZ9"/>
<dbReference type="OrthoDB" id="292693at2759"/>
<evidence type="ECO:0000256" key="4">
    <source>
        <dbReference type="SAM" id="MobiDB-lite"/>
    </source>
</evidence>